<reference evidence="4" key="2">
    <citation type="submission" date="2020-04" db="EMBL/GenBank/DDBJ databases">
        <authorList>
            <consortium name="NCBI Genome Project"/>
        </authorList>
    </citation>
    <scope>NUCLEOTIDE SEQUENCE</scope>
    <source>
        <strain evidence="4">CBS 342.82</strain>
    </source>
</reference>
<reference evidence="4" key="1">
    <citation type="submission" date="2020-01" db="EMBL/GenBank/DDBJ databases">
        <authorList>
            <consortium name="DOE Joint Genome Institute"/>
            <person name="Haridas S."/>
            <person name="Albert R."/>
            <person name="Binder M."/>
            <person name="Bloem J."/>
            <person name="Labutti K."/>
            <person name="Salamov A."/>
            <person name="Andreopoulos B."/>
            <person name="Baker S.E."/>
            <person name="Barry K."/>
            <person name="Bills G."/>
            <person name="Bluhm B.H."/>
            <person name="Cannon C."/>
            <person name="Castanera R."/>
            <person name="Culley D.E."/>
            <person name="Daum C."/>
            <person name="Ezra D."/>
            <person name="Gonzalez J.B."/>
            <person name="Henrissat B."/>
            <person name="Kuo A."/>
            <person name="Liang C."/>
            <person name="Lipzen A."/>
            <person name="Lutzoni F."/>
            <person name="Magnuson J."/>
            <person name="Mondo S."/>
            <person name="Nolan M."/>
            <person name="Ohm R."/>
            <person name="Pangilinan J."/>
            <person name="Park H.-J."/>
            <person name="Ramirez L."/>
            <person name="Alfaro M."/>
            <person name="Sun H."/>
            <person name="Tritt A."/>
            <person name="Yoshinaga Y."/>
            <person name="Zwiers L.-H."/>
            <person name="Turgeon B.G."/>
            <person name="Goodwin S.B."/>
            <person name="Spatafora J.W."/>
            <person name="Crous P.W."/>
            <person name="Grigoriev I.V."/>
        </authorList>
    </citation>
    <scope>NUCLEOTIDE SEQUENCE</scope>
    <source>
        <strain evidence="4">CBS 342.82</strain>
    </source>
</reference>
<proteinExistence type="inferred from homology"/>
<dbReference type="PIRSF" id="PIRSF029171">
    <property type="entry name" value="Esterase_LipA"/>
    <property type="match status" value="1"/>
</dbReference>
<keyword evidence="1" id="KW-0378">Hydrolase</keyword>
<dbReference type="PANTHER" id="PTHR34853">
    <property type="match status" value="1"/>
</dbReference>
<dbReference type="GO" id="GO:0004806">
    <property type="term" value="F:triacylglycerol lipase activity"/>
    <property type="evidence" value="ECO:0007669"/>
    <property type="project" value="UniProtKB-UniRule"/>
</dbReference>
<dbReference type="GeneID" id="54364763"/>
<dbReference type="GO" id="GO:0016042">
    <property type="term" value="P:lipid catabolic process"/>
    <property type="evidence" value="ECO:0007669"/>
    <property type="project" value="UniProtKB-UniRule"/>
</dbReference>
<dbReference type="InterPro" id="IPR005152">
    <property type="entry name" value="Lipase_secreted"/>
</dbReference>
<evidence type="ECO:0000256" key="2">
    <source>
        <dbReference type="PIRNR" id="PIRNR029171"/>
    </source>
</evidence>
<dbReference type="Proteomes" id="UP000504637">
    <property type="component" value="Unplaced"/>
</dbReference>
<dbReference type="Pfam" id="PF03583">
    <property type="entry name" value="LIP"/>
    <property type="match status" value="1"/>
</dbReference>
<reference evidence="4" key="3">
    <citation type="submission" date="2025-08" db="UniProtKB">
        <authorList>
            <consortium name="RefSeq"/>
        </authorList>
    </citation>
    <scope>IDENTIFICATION</scope>
    <source>
        <strain evidence="4">CBS 342.82</strain>
    </source>
</reference>
<dbReference type="InterPro" id="IPR029058">
    <property type="entry name" value="AB_hydrolase_fold"/>
</dbReference>
<feature type="signal peptide" evidence="2">
    <location>
        <begin position="1"/>
        <end position="18"/>
    </location>
</feature>
<dbReference type="SUPFAM" id="SSF53474">
    <property type="entry name" value="alpha/beta-Hydrolases"/>
    <property type="match status" value="1"/>
</dbReference>
<dbReference type="RefSeq" id="XP_033462185.1">
    <property type="nucleotide sequence ID" value="XM_033606963.1"/>
</dbReference>
<keyword evidence="3" id="KW-1185">Reference proteome</keyword>
<evidence type="ECO:0000313" key="4">
    <source>
        <dbReference type="RefSeq" id="XP_033462185.1"/>
    </source>
</evidence>
<dbReference type="PANTHER" id="PTHR34853:SF5">
    <property type="entry name" value="LIP-DOMAIN-CONTAINING PROTEIN-RELATED"/>
    <property type="match status" value="1"/>
</dbReference>
<gene>
    <name evidence="4" type="ORF">K489DRAFT_399386</name>
</gene>
<protein>
    <submittedName>
        <fullName evidence="4">LIP-domain-containing protein</fullName>
    </submittedName>
</protein>
<feature type="chain" id="PRO_5027203861" evidence="2">
    <location>
        <begin position="19"/>
        <end position="420"/>
    </location>
</feature>
<comment type="similarity">
    <text evidence="2">Belongs to the AB hydrolase superfamily. Lipase family.</text>
</comment>
<accession>A0A6J3MC15</accession>
<sequence>MLFSKVGLLVSLAAAAVAAPVEQRALVPLRPSVDPFYQPPAGFESTAPGTVLKTRTIIPALLGLLPSSLQAYQLLYRTTSINGTAIATVTTVFKPLVANATLDKFVSFHTAEDSSFVDCAPSYNYQLLAQQTNAIVGFEAFIIQAYILKGYIVSSPDYESFDAAFGPGRLAGRGVLDSMRAVNNFATTLKLVSNNNAIVGIGYSGGAIATGWAAALHNNYAPELNIKGWSSGGTPANITGTALYIDNTTFSGFLPSAIVGLSTYNAYGTELRPVIDSIIGPKGREALTFTSQNCATANLAKYPNTSIFGLDFQSLGKALFYQPTIAAILKDSTLGLVASEVPIAPVNLYHAINDEIIPYANASTLYTNWCNQGGSVRFTSFTSGGHATTEIDNIARVQQFVADAFAGKVASGCSAVTLEK</sequence>
<dbReference type="OrthoDB" id="2373480at2759"/>
<organism evidence="4">
    <name type="scientific">Dissoconium aciculare CBS 342.82</name>
    <dbReference type="NCBI Taxonomy" id="1314786"/>
    <lineage>
        <taxon>Eukaryota</taxon>
        <taxon>Fungi</taxon>
        <taxon>Dikarya</taxon>
        <taxon>Ascomycota</taxon>
        <taxon>Pezizomycotina</taxon>
        <taxon>Dothideomycetes</taxon>
        <taxon>Dothideomycetidae</taxon>
        <taxon>Mycosphaerellales</taxon>
        <taxon>Dissoconiaceae</taxon>
        <taxon>Dissoconium</taxon>
    </lineage>
</organism>
<keyword evidence="2" id="KW-0732">Signal</keyword>
<dbReference type="Gene3D" id="1.10.260.130">
    <property type="match status" value="1"/>
</dbReference>
<evidence type="ECO:0000256" key="1">
    <source>
        <dbReference type="ARBA" id="ARBA00022801"/>
    </source>
</evidence>
<evidence type="ECO:0000313" key="3">
    <source>
        <dbReference type="Proteomes" id="UP000504637"/>
    </source>
</evidence>
<dbReference type="AlphaFoldDB" id="A0A6J3MC15"/>
<name>A0A6J3MC15_9PEZI</name>
<dbReference type="Gene3D" id="3.40.50.1820">
    <property type="entry name" value="alpha/beta hydrolase"/>
    <property type="match status" value="1"/>
</dbReference>